<feature type="region of interest" description="Disordered" evidence="1">
    <location>
        <begin position="1"/>
        <end position="40"/>
    </location>
</feature>
<organism evidence="3 4">
    <name type="scientific">Mangrovactinospora gilvigrisea</name>
    <dbReference type="NCBI Taxonomy" id="1428644"/>
    <lineage>
        <taxon>Bacteria</taxon>
        <taxon>Bacillati</taxon>
        <taxon>Actinomycetota</taxon>
        <taxon>Actinomycetes</taxon>
        <taxon>Kitasatosporales</taxon>
        <taxon>Streptomycetaceae</taxon>
        <taxon>Mangrovactinospora</taxon>
    </lineage>
</organism>
<dbReference type="InterPro" id="IPR036457">
    <property type="entry name" value="PPM-type-like_dom_sf"/>
</dbReference>
<feature type="region of interest" description="Disordered" evidence="1">
    <location>
        <begin position="54"/>
        <end position="100"/>
    </location>
</feature>
<dbReference type="Proteomes" id="UP000243342">
    <property type="component" value="Unassembled WGS sequence"/>
</dbReference>
<dbReference type="AlphaFoldDB" id="A0A1J7C548"/>
<proteinExistence type="predicted"/>
<evidence type="ECO:0000313" key="3">
    <source>
        <dbReference type="EMBL" id="OIV36680.1"/>
    </source>
</evidence>
<dbReference type="EMBL" id="MLCF01000081">
    <property type="protein sequence ID" value="OIV36680.1"/>
    <property type="molecule type" value="Genomic_DNA"/>
</dbReference>
<keyword evidence="4" id="KW-1185">Reference proteome</keyword>
<dbReference type="Pfam" id="PF13672">
    <property type="entry name" value="PP2C_2"/>
    <property type="match status" value="1"/>
</dbReference>
<sequence length="385" mass="39895">MIEDAEIVEDADEAALDPGLDTGLDLDFPDPGRDPGESPAYAFLVGSKRVRVPAQAAAAPAAQAEAAPPPPPSGRGGAFAPEVIGAVPPPGPAEPGPLPRYSDALPHLAVPDAELDGAEHDGLLVRAVSLRGDAARAAARPRKDAVRLARIGDGEDALLVMAVADGLGTAGYSHVGAHYACSTVVEAVAGFHEELLALLRAVSADGAEGGNGGGGAVAPGELPDDVRRLVNYAQEICRRTDVLLAKLAQQAELPVEECATALRCVVAPVDREAEARLLFTVGGGAFVRLRDGEWLPIELGDSAGGSVALPGAWDQARVRVEPSRSGDVLIACTDGVAELLPVPGVAERLATQWARVPGLAEFLHQVQVRVRGYDDDRSVIALWER</sequence>
<name>A0A1J7C548_9ACTN</name>
<feature type="domain" description="PPM-type phosphatase" evidence="2">
    <location>
        <begin position="131"/>
        <end position="353"/>
    </location>
</feature>
<dbReference type="InterPro" id="IPR001932">
    <property type="entry name" value="PPM-type_phosphatase-like_dom"/>
</dbReference>
<dbReference type="STRING" id="1428644.BIV57_15040"/>
<dbReference type="SUPFAM" id="SSF81606">
    <property type="entry name" value="PP2C-like"/>
    <property type="match status" value="1"/>
</dbReference>
<feature type="compositionally biased region" description="Low complexity" evidence="1">
    <location>
        <begin position="54"/>
        <end position="66"/>
    </location>
</feature>
<comment type="caution">
    <text evidence="3">The sequence shown here is derived from an EMBL/GenBank/DDBJ whole genome shotgun (WGS) entry which is preliminary data.</text>
</comment>
<dbReference type="Gene3D" id="3.60.40.10">
    <property type="entry name" value="PPM-type phosphatase domain"/>
    <property type="match status" value="1"/>
</dbReference>
<feature type="compositionally biased region" description="Acidic residues" evidence="1">
    <location>
        <begin position="1"/>
        <end position="15"/>
    </location>
</feature>
<reference evidence="3 4" key="1">
    <citation type="submission" date="2016-10" db="EMBL/GenBank/DDBJ databases">
        <title>Genome sequence of Streptomyces gilvigriseus MUSC 26.</title>
        <authorList>
            <person name="Lee L.-H."/>
            <person name="Ser H.-L."/>
        </authorList>
    </citation>
    <scope>NUCLEOTIDE SEQUENCE [LARGE SCALE GENOMIC DNA]</scope>
    <source>
        <strain evidence="3 4">MUSC 26</strain>
    </source>
</reference>
<evidence type="ECO:0000256" key="1">
    <source>
        <dbReference type="SAM" id="MobiDB-lite"/>
    </source>
</evidence>
<feature type="compositionally biased region" description="Pro residues" evidence="1">
    <location>
        <begin position="87"/>
        <end position="98"/>
    </location>
</feature>
<accession>A0A1J7C548</accession>
<evidence type="ECO:0000259" key="2">
    <source>
        <dbReference type="Pfam" id="PF13672"/>
    </source>
</evidence>
<gene>
    <name evidence="3" type="ORF">BIV57_15040</name>
</gene>
<feature type="compositionally biased region" description="Low complexity" evidence="1">
    <location>
        <begin position="16"/>
        <end position="26"/>
    </location>
</feature>
<protein>
    <recommendedName>
        <fullName evidence="2">PPM-type phosphatase domain-containing protein</fullName>
    </recommendedName>
</protein>
<evidence type="ECO:0000313" key="4">
    <source>
        <dbReference type="Proteomes" id="UP000243342"/>
    </source>
</evidence>